<organism evidence="1 2">
    <name type="scientific">Luedemannella helvata</name>
    <dbReference type="NCBI Taxonomy" id="349315"/>
    <lineage>
        <taxon>Bacteria</taxon>
        <taxon>Bacillati</taxon>
        <taxon>Actinomycetota</taxon>
        <taxon>Actinomycetes</taxon>
        <taxon>Micromonosporales</taxon>
        <taxon>Micromonosporaceae</taxon>
        <taxon>Luedemannella</taxon>
    </lineage>
</organism>
<keyword evidence="2" id="KW-1185">Reference proteome</keyword>
<protein>
    <recommendedName>
        <fullName evidence="3">DUF4258 domain-containing protein</fullName>
    </recommendedName>
</protein>
<reference evidence="2" key="1">
    <citation type="journal article" date="2019" name="Int. J. Syst. Evol. Microbiol.">
        <title>The Global Catalogue of Microorganisms (GCM) 10K type strain sequencing project: providing services to taxonomists for standard genome sequencing and annotation.</title>
        <authorList>
            <consortium name="The Broad Institute Genomics Platform"/>
            <consortium name="The Broad Institute Genome Sequencing Center for Infectious Disease"/>
            <person name="Wu L."/>
            <person name="Ma J."/>
        </authorList>
    </citation>
    <scope>NUCLEOTIDE SEQUENCE [LARGE SCALE GENOMIC DNA]</scope>
    <source>
        <strain evidence="2">JCM 13249</strain>
    </source>
</reference>
<sequence>MRYSWTPEALARANALDVELAEVHQVLTSGRPVLRKLEDDQVLRIIGATGGGRVIEVWLREDPGAADDDWEILIAFEAGLAGQALYRKVVGQEV</sequence>
<comment type="caution">
    <text evidence="1">The sequence shown here is derived from an EMBL/GenBank/DDBJ whole genome shotgun (WGS) entry which is preliminary data.</text>
</comment>
<dbReference type="EMBL" id="BAAALS010000020">
    <property type="protein sequence ID" value="GAA1764351.1"/>
    <property type="molecule type" value="Genomic_DNA"/>
</dbReference>
<dbReference type="Proteomes" id="UP001500655">
    <property type="component" value="Unassembled WGS sequence"/>
</dbReference>
<evidence type="ECO:0008006" key="3">
    <source>
        <dbReference type="Google" id="ProtNLM"/>
    </source>
</evidence>
<evidence type="ECO:0000313" key="1">
    <source>
        <dbReference type="EMBL" id="GAA1764351.1"/>
    </source>
</evidence>
<proteinExistence type="predicted"/>
<accession>A0ABP4X392</accession>
<dbReference type="RefSeq" id="WP_344083866.1">
    <property type="nucleotide sequence ID" value="NZ_BAAALS010000020.1"/>
</dbReference>
<name>A0ABP4X392_9ACTN</name>
<gene>
    <name evidence="1" type="ORF">GCM10009681_39300</name>
</gene>
<evidence type="ECO:0000313" key="2">
    <source>
        <dbReference type="Proteomes" id="UP001500655"/>
    </source>
</evidence>